<evidence type="ECO:0000313" key="3">
    <source>
        <dbReference type="EMBL" id="OHE96970.1"/>
    </source>
</evidence>
<protein>
    <submittedName>
        <fullName evidence="3">WLM domain-containing protein</fullName>
    </submittedName>
</protein>
<feature type="compositionally biased region" description="Basic and acidic residues" evidence="1">
    <location>
        <begin position="246"/>
        <end position="260"/>
    </location>
</feature>
<dbReference type="AlphaFoldDB" id="A0A1G4B6A1"/>
<proteinExistence type="predicted"/>
<feature type="region of interest" description="Disordered" evidence="1">
    <location>
        <begin position="333"/>
        <end position="444"/>
    </location>
</feature>
<feature type="compositionally biased region" description="Acidic residues" evidence="1">
    <location>
        <begin position="261"/>
        <end position="275"/>
    </location>
</feature>
<dbReference type="Gene3D" id="3.30.2010.10">
    <property type="entry name" value="Metalloproteases ('zincins'), catalytic domain"/>
    <property type="match status" value="1"/>
</dbReference>
<keyword evidence="4" id="KW-1185">Reference proteome</keyword>
<dbReference type="PROSITE" id="PS51397">
    <property type="entry name" value="WLM"/>
    <property type="match status" value="1"/>
</dbReference>
<feature type="domain" description="WLM" evidence="2">
    <location>
        <begin position="10"/>
        <end position="246"/>
    </location>
</feature>
<evidence type="ECO:0000313" key="4">
    <source>
        <dbReference type="Proteomes" id="UP000176998"/>
    </source>
</evidence>
<evidence type="ECO:0000256" key="1">
    <source>
        <dbReference type="SAM" id="MobiDB-lite"/>
    </source>
</evidence>
<dbReference type="OrthoDB" id="447842at2759"/>
<feature type="compositionally biased region" description="Low complexity" evidence="1">
    <location>
        <begin position="423"/>
        <end position="441"/>
    </location>
</feature>
<feature type="region of interest" description="Disordered" evidence="1">
    <location>
        <begin position="242"/>
        <end position="311"/>
    </location>
</feature>
<feature type="compositionally biased region" description="Basic and acidic residues" evidence="1">
    <location>
        <begin position="276"/>
        <end position="296"/>
    </location>
</feature>
<dbReference type="Proteomes" id="UP000176998">
    <property type="component" value="Unassembled WGS sequence"/>
</dbReference>
<dbReference type="GeneID" id="34560900"/>
<dbReference type="STRING" id="1209926.A0A1G4B6A1"/>
<dbReference type="Pfam" id="PF08325">
    <property type="entry name" value="WLM"/>
    <property type="match status" value="1"/>
</dbReference>
<comment type="caution">
    <text evidence="3">The sequence shown here is derived from an EMBL/GenBank/DDBJ whole genome shotgun (WGS) entry which is preliminary data.</text>
</comment>
<gene>
    <name evidence="3" type="ORF">CORC01_07755</name>
</gene>
<dbReference type="PANTHER" id="PTHR30399:SF1">
    <property type="entry name" value="UTP PYROPHOSPHATASE"/>
    <property type="match status" value="1"/>
</dbReference>
<organism evidence="3 4">
    <name type="scientific">Colletotrichum orchidophilum</name>
    <dbReference type="NCBI Taxonomy" id="1209926"/>
    <lineage>
        <taxon>Eukaryota</taxon>
        <taxon>Fungi</taxon>
        <taxon>Dikarya</taxon>
        <taxon>Ascomycota</taxon>
        <taxon>Pezizomycotina</taxon>
        <taxon>Sordariomycetes</taxon>
        <taxon>Hypocreomycetidae</taxon>
        <taxon>Glomerellales</taxon>
        <taxon>Glomerellaceae</taxon>
        <taxon>Colletotrichum</taxon>
    </lineage>
</organism>
<reference evidence="3 4" key="1">
    <citation type="submission" date="2016-09" db="EMBL/GenBank/DDBJ databases">
        <authorList>
            <person name="Capua I."/>
            <person name="De Benedictis P."/>
            <person name="Joannis T."/>
            <person name="Lombin L.H."/>
            <person name="Cattoli G."/>
        </authorList>
    </citation>
    <scope>NUCLEOTIDE SEQUENCE [LARGE SCALE GENOMIC DNA]</scope>
    <source>
        <strain evidence="3 4">IMI 309357</strain>
    </source>
</reference>
<dbReference type="RefSeq" id="XP_022474126.1">
    <property type="nucleotide sequence ID" value="XM_022619390.1"/>
</dbReference>
<name>A0A1G4B6A1_9PEZI</name>
<dbReference type="EMBL" id="MJBS01000063">
    <property type="protein sequence ID" value="OHE96970.1"/>
    <property type="molecule type" value="Genomic_DNA"/>
</dbReference>
<sequence length="526" mass="58320">MPIGIQRLNAKRSHPNDRIIFIKPLKGNDAKIAQDFLERIAAQCLPIMKEHHLSVMSLEEYEFNREFVGRNFNAGEIIQLVLKSRSGRWLPFEYVQMVMMHELAHCKQMNHSRAFWAVRNQYAEQMRGLWQRGYSGDGIWGRGALLGTGQFQNNVALPSEPLPEHLCGGTYRSRGRKRKIKPKLSYKEQKERRILKKFGANGTALGADEEAKVKLEGGKRTQAKPRVAGSARGRELRAAAALARFDQTKKEPEEDIKYEVKDEDDSGESEYEDDPADVKNEDAVDIDGRPIKDGKGRGMIKVCEDENPDDHDAQNELQELRASVKQWRQTHLELKREPVDDEAEAAARQPHSRAAEPLQKEASMRRAPKLQVAPRVKVKEEPDDDQEAPILDIASAPPTIKREARDGPRSIATRHPITLSSVSTASPSTERATTTESATISGPKSNRAAVDATAGGEETEFLCGVCSFANSALSITCAVCSHVLDLASVPNAWRCESAACQGSAYLNPGDFGVCGVCGQSKRKKQG</sequence>
<dbReference type="InterPro" id="IPR053136">
    <property type="entry name" value="UTP_pyrophosphatase-like"/>
</dbReference>
<evidence type="ECO:0000259" key="2">
    <source>
        <dbReference type="PROSITE" id="PS51397"/>
    </source>
</evidence>
<dbReference type="InterPro" id="IPR013536">
    <property type="entry name" value="WLM_dom"/>
</dbReference>
<dbReference type="PANTHER" id="PTHR30399">
    <property type="entry name" value="UNCHARACTERIZED PROTEIN YGJP"/>
    <property type="match status" value="1"/>
</dbReference>
<accession>A0A1G4B6A1</accession>